<keyword evidence="1" id="KW-0378">Hydrolase</keyword>
<dbReference type="InterPro" id="IPR026002">
    <property type="entry name" value="ATC_hydrolase-like"/>
</dbReference>
<evidence type="ECO:0000313" key="2">
    <source>
        <dbReference type="Proteomes" id="UP000184010"/>
    </source>
</evidence>
<gene>
    <name evidence="1" type="ORF">SAMN02745215_02514</name>
</gene>
<dbReference type="Proteomes" id="UP000184010">
    <property type="component" value="Unassembled WGS sequence"/>
</dbReference>
<dbReference type="AlphaFoldDB" id="A0A1M7TSL6"/>
<dbReference type="GO" id="GO:0016787">
    <property type="term" value="F:hydrolase activity"/>
    <property type="evidence" value="ECO:0007669"/>
    <property type="project" value="UniProtKB-KW"/>
</dbReference>
<keyword evidence="2" id="KW-1185">Reference proteome</keyword>
<protein>
    <submittedName>
        <fullName evidence="1">L-2-amino-thiazoline-4-carboxylic acid hydrolase</fullName>
    </submittedName>
</protein>
<evidence type="ECO:0000313" key="1">
    <source>
        <dbReference type="EMBL" id="SHN73721.1"/>
    </source>
</evidence>
<name>A0A1M7TSL6_9FIRM</name>
<organism evidence="1 2">
    <name type="scientific">Desulfitobacterium chlororespirans DSM 11544</name>
    <dbReference type="NCBI Taxonomy" id="1121395"/>
    <lineage>
        <taxon>Bacteria</taxon>
        <taxon>Bacillati</taxon>
        <taxon>Bacillota</taxon>
        <taxon>Clostridia</taxon>
        <taxon>Eubacteriales</taxon>
        <taxon>Desulfitobacteriaceae</taxon>
        <taxon>Desulfitobacterium</taxon>
    </lineage>
</organism>
<dbReference type="EMBL" id="FRDN01000007">
    <property type="protein sequence ID" value="SHN73721.1"/>
    <property type="molecule type" value="Genomic_DNA"/>
</dbReference>
<sequence length="212" mass="24780">MGLWASKKRLQQEYGKEFYKDFVRMAGKNFNYVLPLTPDIGESTFKFNFAFTPCYIAWYKAFLSLMMDNKTAVTWIWNINEEMMLLIPRFLLKHYGAKVYLGGFRKKAPAHEINSDQNKLHAYDYKIRYRAIDEHTFEIDFYQCGMKRLCEEQGAAGLFPGVCRIDYLISHYIGCGFCRTKTLGDGDEVCNCRYSTHGHCSWPLEEGLTEKK</sequence>
<dbReference type="Pfam" id="PF14196">
    <property type="entry name" value="ATC_hydrolase"/>
    <property type="match status" value="1"/>
</dbReference>
<proteinExistence type="predicted"/>
<accession>A0A1M7TSL6</accession>
<reference evidence="2" key="1">
    <citation type="submission" date="2016-12" db="EMBL/GenBank/DDBJ databases">
        <authorList>
            <person name="Varghese N."/>
            <person name="Submissions S."/>
        </authorList>
    </citation>
    <scope>NUCLEOTIDE SEQUENCE [LARGE SCALE GENOMIC DNA]</scope>
    <source>
        <strain evidence="2">DSM 11544</strain>
    </source>
</reference>
<dbReference type="STRING" id="1121395.SAMN02745215_02514"/>